<dbReference type="OrthoDB" id="3365399at2759"/>
<evidence type="ECO:0000313" key="1">
    <source>
        <dbReference type="EMBL" id="THU98002.1"/>
    </source>
</evidence>
<dbReference type="EMBL" id="ML179145">
    <property type="protein sequence ID" value="THU98002.1"/>
    <property type="molecule type" value="Genomic_DNA"/>
</dbReference>
<dbReference type="AlphaFoldDB" id="A0A4S8M6T3"/>
<sequence>MPETLYGKPLAFLIQLQLQNWTMTSDWMKRKTDYPEPAAYAWKHASKQHAYPRGSSSGPEDKVTVQVRWQPKCQLRLILGYKAEISLFLWEDEGWTYNSWIMVILGLLVSRLVLYLQGCGK</sequence>
<proteinExistence type="predicted"/>
<name>A0A4S8M6T3_DENBC</name>
<protein>
    <submittedName>
        <fullName evidence="1">Uncharacterized protein</fullName>
    </submittedName>
</protein>
<keyword evidence="2" id="KW-1185">Reference proteome</keyword>
<evidence type="ECO:0000313" key="2">
    <source>
        <dbReference type="Proteomes" id="UP000297245"/>
    </source>
</evidence>
<reference evidence="1 2" key="1">
    <citation type="journal article" date="2019" name="Nat. Ecol. Evol.">
        <title>Megaphylogeny resolves global patterns of mushroom evolution.</title>
        <authorList>
            <person name="Varga T."/>
            <person name="Krizsan K."/>
            <person name="Foldi C."/>
            <person name="Dima B."/>
            <person name="Sanchez-Garcia M."/>
            <person name="Sanchez-Ramirez S."/>
            <person name="Szollosi G.J."/>
            <person name="Szarkandi J.G."/>
            <person name="Papp V."/>
            <person name="Albert L."/>
            <person name="Andreopoulos W."/>
            <person name="Angelini C."/>
            <person name="Antonin V."/>
            <person name="Barry K.W."/>
            <person name="Bougher N.L."/>
            <person name="Buchanan P."/>
            <person name="Buyck B."/>
            <person name="Bense V."/>
            <person name="Catcheside P."/>
            <person name="Chovatia M."/>
            <person name="Cooper J."/>
            <person name="Damon W."/>
            <person name="Desjardin D."/>
            <person name="Finy P."/>
            <person name="Geml J."/>
            <person name="Haridas S."/>
            <person name="Hughes K."/>
            <person name="Justo A."/>
            <person name="Karasinski D."/>
            <person name="Kautmanova I."/>
            <person name="Kiss B."/>
            <person name="Kocsube S."/>
            <person name="Kotiranta H."/>
            <person name="LaButti K.M."/>
            <person name="Lechner B.E."/>
            <person name="Liimatainen K."/>
            <person name="Lipzen A."/>
            <person name="Lukacs Z."/>
            <person name="Mihaltcheva S."/>
            <person name="Morgado L.N."/>
            <person name="Niskanen T."/>
            <person name="Noordeloos M.E."/>
            <person name="Ohm R.A."/>
            <person name="Ortiz-Santana B."/>
            <person name="Ovrebo C."/>
            <person name="Racz N."/>
            <person name="Riley R."/>
            <person name="Savchenko A."/>
            <person name="Shiryaev A."/>
            <person name="Soop K."/>
            <person name="Spirin V."/>
            <person name="Szebenyi C."/>
            <person name="Tomsovsky M."/>
            <person name="Tulloss R.E."/>
            <person name="Uehling J."/>
            <person name="Grigoriev I.V."/>
            <person name="Vagvolgyi C."/>
            <person name="Papp T."/>
            <person name="Martin F.M."/>
            <person name="Miettinen O."/>
            <person name="Hibbett D.S."/>
            <person name="Nagy L.G."/>
        </authorList>
    </citation>
    <scope>NUCLEOTIDE SEQUENCE [LARGE SCALE GENOMIC DNA]</scope>
    <source>
        <strain evidence="1 2">CBS 962.96</strain>
    </source>
</reference>
<gene>
    <name evidence="1" type="ORF">K435DRAFT_857129</name>
</gene>
<organism evidence="1 2">
    <name type="scientific">Dendrothele bispora (strain CBS 962.96)</name>
    <dbReference type="NCBI Taxonomy" id="1314807"/>
    <lineage>
        <taxon>Eukaryota</taxon>
        <taxon>Fungi</taxon>
        <taxon>Dikarya</taxon>
        <taxon>Basidiomycota</taxon>
        <taxon>Agaricomycotina</taxon>
        <taxon>Agaricomycetes</taxon>
        <taxon>Agaricomycetidae</taxon>
        <taxon>Agaricales</taxon>
        <taxon>Agaricales incertae sedis</taxon>
        <taxon>Dendrothele</taxon>
    </lineage>
</organism>
<dbReference type="Proteomes" id="UP000297245">
    <property type="component" value="Unassembled WGS sequence"/>
</dbReference>
<accession>A0A4S8M6T3</accession>